<evidence type="ECO:0000313" key="3">
    <source>
        <dbReference type="EMBL" id="MFF5924163.1"/>
    </source>
</evidence>
<keyword evidence="2" id="KW-0812">Transmembrane</keyword>
<evidence type="ECO:0000256" key="2">
    <source>
        <dbReference type="SAM" id="Phobius"/>
    </source>
</evidence>
<reference evidence="3 4" key="1">
    <citation type="submission" date="2024-10" db="EMBL/GenBank/DDBJ databases">
        <title>The Natural Products Discovery Center: Release of the First 8490 Sequenced Strains for Exploring Actinobacteria Biosynthetic Diversity.</title>
        <authorList>
            <person name="Kalkreuter E."/>
            <person name="Kautsar S.A."/>
            <person name="Yang D."/>
            <person name="Bader C.D."/>
            <person name="Teijaro C.N."/>
            <person name="Fluegel L."/>
            <person name="Davis C.M."/>
            <person name="Simpson J.R."/>
            <person name="Lauterbach L."/>
            <person name="Steele A.D."/>
            <person name="Gui C."/>
            <person name="Meng S."/>
            <person name="Li G."/>
            <person name="Viehrig K."/>
            <person name="Ye F."/>
            <person name="Su P."/>
            <person name="Kiefer A.F."/>
            <person name="Nichols A."/>
            <person name="Cepeda A.J."/>
            <person name="Yan W."/>
            <person name="Fan B."/>
            <person name="Jiang Y."/>
            <person name="Adhikari A."/>
            <person name="Zheng C.-J."/>
            <person name="Schuster L."/>
            <person name="Cowan T.M."/>
            <person name="Smanski M.J."/>
            <person name="Chevrette M.G."/>
            <person name="De Carvalho L.P.S."/>
            <person name="Shen B."/>
        </authorList>
    </citation>
    <scope>NUCLEOTIDE SEQUENCE [LARGE SCALE GENOMIC DNA]</scope>
    <source>
        <strain evidence="3 4">NPDC012605</strain>
    </source>
</reference>
<dbReference type="Proteomes" id="UP001602370">
    <property type="component" value="Unassembled WGS sequence"/>
</dbReference>
<feature type="transmembrane region" description="Helical" evidence="2">
    <location>
        <begin position="39"/>
        <end position="61"/>
    </location>
</feature>
<protein>
    <recommendedName>
        <fullName evidence="5">SpdD protein</fullName>
    </recommendedName>
</protein>
<evidence type="ECO:0000256" key="1">
    <source>
        <dbReference type="SAM" id="MobiDB-lite"/>
    </source>
</evidence>
<feature type="region of interest" description="Disordered" evidence="1">
    <location>
        <begin position="1"/>
        <end position="33"/>
    </location>
</feature>
<proteinExistence type="predicted"/>
<sequence>MTTHQTFSTIPAQGQQPAVPPPAAQSQTLAQPASDGPLLSLRAAVVLTIAALVGIGVGVLTGAAGSGTAAAVLAGCTACGVSALGLNKVIGS</sequence>
<name>A0ABW6Y306_9ACTN</name>
<keyword evidence="4" id="KW-1185">Reference proteome</keyword>
<organism evidence="3 4">
    <name type="scientific">Streptomyces flavochromogenes</name>
    <dbReference type="NCBI Taxonomy" id="68199"/>
    <lineage>
        <taxon>Bacteria</taxon>
        <taxon>Bacillati</taxon>
        <taxon>Actinomycetota</taxon>
        <taxon>Actinomycetes</taxon>
        <taxon>Kitasatosporales</taxon>
        <taxon>Streptomycetaceae</taxon>
        <taxon>Streptomyces</taxon>
    </lineage>
</organism>
<feature type="transmembrane region" description="Helical" evidence="2">
    <location>
        <begin position="67"/>
        <end position="86"/>
    </location>
</feature>
<keyword evidence="2" id="KW-0472">Membrane</keyword>
<accession>A0ABW6Y306</accession>
<gene>
    <name evidence="3" type="ORF">ACFY8C_38435</name>
</gene>
<dbReference type="EMBL" id="JBIBDZ010000019">
    <property type="protein sequence ID" value="MFF5924163.1"/>
    <property type="molecule type" value="Genomic_DNA"/>
</dbReference>
<comment type="caution">
    <text evidence="3">The sequence shown here is derived from an EMBL/GenBank/DDBJ whole genome shotgun (WGS) entry which is preliminary data.</text>
</comment>
<keyword evidence="2" id="KW-1133">Transmembrane helix</keyword>
<evidence type="ECO:0008006" key="5">
    <source>
        <dbReference type="Google" id="ProtNLM"/>
    </source>
</evidence>
<dbReference type="RefSeq" id="WP_388311983.1">
    <property type="nucleotide sequence ID" value="NZ_JBIBDZ010000019.1"/>
</dbReference>
<evidence type="ECO:0000313" key="4">
    <source>
        <dbReference type="Proteomes" id="UP001602370"/>
    </source>
</evidence>
<feature type="compositionally biased region" description="Polar residues" evidence="1">
    <location>
        <begin position="1"/>
        <end position="10"/>
    </location>
</feature>